<dbReference type="InterPro" id="IPR044514">
    <property type="entry name" value="VIN3-like"/>
</dbReference>
<gene>
    <name evidence="9" type="ORF">SAY86_001081</name>
</gene>
<keyword evidence="5" id="KW-0539">Nucleus</keyword>
<sequence>MDAAPNGDDRWFVLDHEKCNQLSMKEKREFVHQIAQQSNSKDAPEILSTFTRRELLEIICAEMGKERKYTGFTKLQMIDHLMKLVSQRSNRSNIDSPITPIISLGSQNQGAKRQKNEEGRVTRICGNVACKATLSLDDTFCRRCSCCICQNYDDNKDPSLWLTCGSDPPDEVNSCGISCHLKCSLTYTRSGMAKCSGRKLEGGFCCVSCGKINNLMGLWRKQIVVAKEARRVDELCLRISLAEKILKGTEGFKDLQRTVKAALKLLKNEVGPVELAGTKMVRGLVNRLSCGAEVQKLCVSALEAFDSTASRPLQTNSVDEKPPTCRIHFEELSPTSVVIVLEYEESLLKNFLGCRLWHRQFAANDYPETPTFIVLRPEKRFKITSLIPSTEYSCKVLIFSNSAVLGVWEAKWATLPKIAPFKSLAEKQSPHIHSHIESSNSSEIRFSPKQLYSPPKSGSASMICPISFFPTTPCKPSEEKYETSGFWCRRQDQETEYDFSVRAVKWLEQRGNINEDFRVKFLTWFSLKATKQERKIVSVFIDTLIDDPKSLAGQLIHTFTDEICCDRDRATRLGENFKRPFSRQDSIDGSMTG</sequence>
<dbReference type="AlphaFoldDB" id="A0AAN7RNJ7"/>
<comment type="subcellular location">
    <subcellularLocation>
        <location evidence="1">Nucleus</location>
    </subcellularLocation>
</comment>
<protein>
    <submittedName>
        <fullName evidence="9">Uncharacterized protein</fullName>
    </submittedName>
</protein>
<feature type="domain" description="Oberon-like PHD finger" evidence="6">
    <location>
        <begin position="125"/>
        <end position="243"/>
    </location>
</feature>
<evidence type="ECO:0000256" key="3">
    <source>
        <dbReference type="ARBA" id="ARBA00022771"/>
    </source>
</evidence>
<dbReference type="PANTHER" id="PTHR46286">
    <property type="entry name" value="VIN3-LIKE PROTEIN 2-RELATED"/>
    <property type="match status" value="1"/>
</dbReference>
<dbReference type="InterPro" id="IPR056990">
    <property type="entry name" value="VIN3-like_C"/>
</dbReference>
<feature type="domain" description="VIN3-like fibronectin type-III" evidence="7">
    <location>
        <begin position="327"/>
        <end position="414"/>
    </location>
</feature>
<dbReference type="Pfam" id="PF23376">
    <property type="entry name" value="Fn3_VIN3"/>
    <property type="match status" value="1"/>
</dbReference>
<evidence type="ECO:0000313" key="9">
    <source>
        <dbReference type="EMBL" id="KAK4802878.1"/>
    </source>
</evidence>
<organism evidence="9 10">
    <name type="scientific">Trapa natans</name>
    <name type="common">Water chestnut</name>
    <dbReference type="NCBI Taxonomy" id="22666"/>
    <lineage>
        <taxon>Eukaryota</taxon>
        <taxon>Viridiplantae</taxon>
        <taxon>Streptophyta</taxon>
        <taxon>Embryophyta</taxon>
        <taxon>Tracheophyta</taxon>
        <taxon>Spermatophyta</taxon>
        <taxon>Magnoliopsida</taxon>
        <taxon>eudicotyledons</taxon>
        <taxon>Gunneridae</taxon>
        <taxon>Pentapetalae</taxon>
        <taxon>rosids</taxon>
        <taxon>malvids</taxon>
        <taxon>Myrtales</taxon>
        <taxon>Lythraceae</taxon>
        <taxon>Trapa</taxon>
    </lineage>
</organism>
<dbReference type="InterPro" id="IPR058585">
    <property type="entry name" value="Fn3_VIN3"/>
</dbReference>
<comment type="caution">
    <text evidence="9">The sequence shown here is derived from an EMBL/GenBank/DDBJ whole genome shotgun (WGS) entry which is preliminary data.</text>
</comment>
<keyword evidence="4" id="KW-0862">Zinc</keyword>
<dbReference type="Pfam" id="PF07227">
    <property type="entry name" value="PHD_Oberon"/>
    <property type="match status" value="1"/>
</dbReference>
<evidence type="ECO:0000256" key="2">
    <source>
        <dbReference type="ARBA" id="ARBA00022723"/>
    </source>
</evidence>
<dbReference type="PANTHER" id="PTHR46286:SF6">
    <property type="entry name" value="OS08G0220600 PROTEIN"/>
    <property type="match status" value="1"/>
</dbReference>
<evidence type="ECO:0000256" key="1">
    <source>
        <dbReference type="ARBA" id="ARBA00004123"/>
    </source>
</evidence>
<dbReference type="InterPro" id="IPR032881">
    <property type="entry name" value="Oberon-like_PHD"/>
</dbReference>
<name>A0AAN7RNJ7_TRANT</name>
<keyword evidence="10" id="KW-1185">Reference proteome</keyword>
<dbReference type="GO" id="GO:0005634">
    <property type="term" value="C:nucleus"/>
    <property type="evidence" value="ECO:0007669"/>
    <property type="project" value="UniProtKB-SubCell"/>
</dbReference>
<keyword evidence="3" id="KW-0863">Zinc-finger</keyword>
<evidence type="ECO:0000259" key="8">
    <source>
        <dbReference type="Pfam" id="PF23380"/>
    </source>
</evidence>
<dbReference type="GO" id="GO:0040029">
    <property type="term" value="P:epigenetic regulation of gene expression"/>
    <property type="evidence" value="ECO:0007669"/>
    <property type="project" value="InterPro"/>
</dbReference>
<reference evidence="9 10" key="1">
    <citation type="journal article" date="2023" name="Hortic Res">
        <title>Pangenome of water caltrop reveals structural variations and asymmetric subgenome divergence after allopolyploidization.</title>
        <authorList>
            <person name="Zhang X."/>
            <person name="Chen Y."/>
            <person name="Wang L."/>
            <person name="Yuan Y."/>
            <person name="Fang M."/>
            <person name="Shi L."/>
            <person name="Lu R."/>
            <person name="Comes H.P."/>
            <person name="Ma Y."/>
            <person name="Chen Y."/>
            <person name="Huang G."/>
            <person name="Zhou Y."/>
            <person name="Zheng Z."/>
            <person name="Qiu Y."/>
        </authorList>
    </citation>
    <scope>NUCLEOTIDE SEQUENCE [LARGE SCALE GENOMIC DNA]</scope>
    <source>
        <strain evidence="9">F231</strain>
    </source>
</reference>
<dbReference type="GO" id="GO:0010048">
    <property type="term" value="P:vernalization response"/>
    <property type="evidence" value="ECO:0007669"/>
    <property type="project" value="InterPro"/>
</dbReference>
<evidence type="ECO:0000256" key="5">
    <source>
        <dbReference type="ARBA" id="ARBA00023242"/>
    </source>
</evidence>
<dbReference type="Proteomes" id="UP001346149">
    <property type="component" value="Unassembled WGS sequence"/>
</dbReference>
<evidence type="ECO:0000256" key="4">
    <source>
        <dbReference type="ARBA" id="ARBA00022833"/>
    </source>
</evidence>
<feature type="domain" description="VIN3-like C-terminal" evidence="8">
    <location>
        <begin position="495"/>
        <end position="566"/>
    </location>
</feature>
<keyword evidence="2" id="KW-0479">Metal-binding</keyword>
<proteinExistence type="predicted"/>
<dbReference type="Pfam" id="PF23380">
    <property type="entry name" value="VIN3_C"/>
    <property type="match status" value="1"/>
</dbReference>
<evidence type="ECO:0000313" key="10">
    <source>
        <dbReference type="Proteomes" id="UP001346149"/>
    </source>
</evidence>
<evidence type="ECO:0000259" key="7">
    <source>
        <dbReference type="Pfam" id="PF23376"/>
    </source>
</evidence>
<evidence type="ECO:0000259" key="6">
    <source>
        <dbReference type="Pfam" id="PF07227"/>
    </source>
</evidence>
<accession>A0AAN7RNJ7</accession>
<dbReference type="GO" id="GO:0008270">
    <property type="term" value="F:zinc ion binding"/>
    <property type="evidence" value="ECO:0007669"/>
    <property type="project" value="UniProtKB-KW"/>
</dbReference>
<dbReference type="CDD" id="cd15521">
    <property type="entry name" value="PHD_VIN3_plant"/>
    <property type="match status" value="1"/>
</dbReference>
<dbReference type="EMBL" id="JAXQNO010000002">
    <property type="protein sequence ID" value="KAK4802878.1"/>
    <property type="molecule type" value="Genomic_DNA"/>
</dbReference>